<name>A0A383VE99_TETOB</name>
<dbReference type="Proteomes" id="UP000256970">
    <property type="component" value="Unassembled WGS sequence"/>
</dbReference>
<dbReference type="EMBL" id="FNXT01000300">
    <property type="protein sequence ID" value="SZX63260.1"/>
    <property type="molecule type" value="Genomic_DNA"/>
</dbReference>
<gene>
    <name evidence="1" type="ORF">BQ4739_LOCUS3812</name>
</gene>
<organism evidence="1 2">
    <name type="scientific">Tetradesmus obliquus</name>
    <name type="common">Green alga</name>
    <name type="synonym">Acutodesmus obliquus</name>
    <dbReference type="NCBI Taxonomy" id="3088"/>
    <lineage>
        <taxon>Eukaryota</taxon>
        <taxon>Viridiplantae</taxon>
        <taxon>Chlorophyta</taxon>
        <taxon>core chlorophytes</taxon>
        <taxon>Chlorophyceae</taxon>
        <taxon>CS clade</taxon>
        <taxon>Sphaeropleales</taxon>
        <taxon>Scenedesmaceae</taxon>
        <taxon>Tetradesmus</taxon>
    </lineage>
</organism>
<keyword evidence="2" id="KW-1185">Reference proteome</keyword>
<proteinExistence type="predicted"/>
<reference evidence="1 2" key="1">
    <citation type="submission" date="2016-10" db="EMBL/GenBank/DDBJ databases">
        <authorList>
            <person name="Cai Z."/>
        </authorList>
    </citation>
    <scope>NUCLEOTIDE SEQUENCE [LARGE SCALE GENOMIC DNA]</scope>
</reference>
<accession>A0A383VE99</accession>
<evidence type="ECO:0000313" key="1">
    <source>
        <dbReference type="EMBL" id="SZX63260.1"/>
    </source>
</evidence>
<evidence type="ECO:0000313" key="2">
    <source>
        <dbReference type="Proteomes" id="UP000256970"/>
    </source>
</evidence>
<dbReference type="AlphaFoldDB" id="A0A383VE99"/>
<sequence>MCGSNGTYLGNGGSCYDGMLYEATDPSYSDPYGSYGSYGGYCVANGTWVCNDIYGDPAACPSSYGPAARVAADQEVAVAQNGRSAQCRPKGTCGLENINGTFNLPLNSAFSGERVNATTGIPVDLDAARWKPIVQFHFIRANSANDFVEYRRRPGASGFPANNDRVTLLGVQRNDNRFRLRYSDAVGRLSVNYNSVNNLPQSTNIEQASIHIPPHVAHKLTDLLTPPCGNNC</sequence>
<protein>
    <submittedName>
        <fullName evidence="1">Uncharacterized protein</fullName>
    </submittedName>
</protein>